<evidence type="ECO:0000256" key="1">
    <source>
        <dbReference type="ARBA" id="ARBA00009437"/>
    </source>
</evidence>
<evidence type="ECO:0000256" key="2">
    <source>
        <dbReference type="ARBA" id="ARBA00023015"/>
    </source>
</evidence>
<dbReference type="PROSITE" id="PS50931">
    <property type="entry name" value="HTH_LYSR"/>
    <property type="match status" value="1"/>
</dbReference>
<dbReference type="GO" id="GO:0003700">
    <property type="term" value="F:DNA-binding transcription factor activity"/>
    <property type="evidence" value="ECO:0007669"/>
    <property type="project" value="InterPro"/>
</dbReference>
<evidence type="ECO:0000313" key="10">
    <source>
        <dbReference type="Proteomes" id="UP000440716"/>
    </source>
</evidence>
<dbReference type="Gene3D" id="3.40.190.10">
    <property type="entry name" value="Periplasmic binding protein-like II"/>
    <property type="match status" value="2"/>
</dbReference>
<dbReference type="GO" id="GO:0032993">
    <property type="term" value="C:protein-DNA complex"/>
    <property type="evidence" value="ECO:0007669"/>
    <property type="project" value="TreeGrafter"/>
</dbReference>
<comment type="function">
    <text evidence="5">Transcriptional regulator of the ttuABCDE tartrate utilization operon.</text>
</comment>
<evidence type="ECO:0000256" key="5">
    <source>
        <dbReference type="ARBA" id="ARBA00054626"/>
    </source>
</evidence>
<feature type="domain" description="HTH lysR-type" evidence="8">
    <location>
        <begin position="1"/>
        <end position="58"/>
    </location>
</feature>
<evidence type="ECO:0000256" key="6">
    <source>
        <dbReference type="ARBA" id="ARBA00067332"/>
    </source>
</evidence>
<dbReference type="InterPro" id="IPR000847">
    <property type="entry name" value="LysR_HTH_N"/>
</dbReference>
<evidence type="ECO:0000256" key="7">
    <source>
        <dbReference type="ARBA" id="ARBA00083243"/>
    </source>
</evidence>
<dbReference type="OrthoDB" id="9811588at2"/>
<name>A0A1S2DS90_AGRVI</name>
<keyword evidence="4" id="KW-0804">Transcription</keyword>
<dbReference type="Proteomes" id="UP000440716">
    <property type="component" value="Unassembled WGS sequence"/>
</dbReference>
<dbReference type="GO" id="GO:0003677">
    <property type="term" value="F:DNA binding"/>
    <property type="evidence" value="ECO:0007669"/>
    <property type="project" value="UniProtKB-KW"/>
</dbReference>
<dbReference type="InterPro" id="IPR036390">
    <property type="entry name" value="WH_DNA-bd_sf"/>
</dbReference>
<gene>
    <name evidence="9" type="ORF">GOZ88_26010</name>
</gene>
<dbReference type="SUPFAM" id="SSF46785">
    <property type="entry name" value="Winged helix' DNA-binding domain"/>
    <property type="match status" value="1"/>
</dbReference>
<comment type="caution">
    <text evidence="9">The sequence shown here is derived from an EMBL/GenBank/DDBJ whole genome shotgun (WGS) entry which is preliminary data.</text>
</comment>
<proteinExistence type="inferred from homology"/>
<dbReference type="PANTHER" id="PTHR30346">
    <property type="entry name" value="TRANSCRIPTIONAL DUAL REGULATOR HCAR-RELATED"/>
    <property type="match status" value="1"/>
</dbReference>
<dbReference type="RefSeq" id="WP_070150003.1">
    <property type="nucleotide sequence ID" value="NZ_CP146245.1"/>
</dbReference>
<dbReference type="FunFam" id="1.10.10.10:FF:000001">
    <property type="entry name" value="LysR family transcriptional regulator"/>
    <property type="match status" value="1"/>
</dbReference>
<keyword evidence="2" id="KW-0805">Transcription regulation</keyword>
<accession>A0A1S2DS90</accession>
<evidence type="ECO:0000256" key="4">
    <source>
        <dbReference type="ARBA" id="ARBA00023163"/>
    </source>
</evidence>
<evidence type="ECO:0000313" key="9">
    <source>
        <dbReference type="EMBL" id="MVA59547.1"/>
    </source>
</evidence>
<dbReference type="AlphaFoldDB" id="A0A1S2DS90"/>
<dbReference type="InterPro" id="IPR036388">
    <property type="entry name" value="WH-like_DNA-bd_sf"/>
</dbReference>
<keyword evidence="3" id="KW-0238">DNA-binding</keyword>
<sequence length="304" mass="33852">MELEQLKCFVAAAEELHFGRAAQKMGMLPASLGRHVRLLEESLGTRLMSRTTRSVALTEDGVALLEEARPLLHRLQTLAEEFRSRRTEQATVLRIGAIDSAAAGLIPPLLHDFRERFPRIITQLVEDKSIRLIPKLIAGRLDIVFIRPRDGLNRNLVVRTLTQETPVIALPVTHPLANRERISVDELRDEPLIVPERRSRPHSYDLTMKLFEDAGLHPRIAQIADEKQTIINLVAAGIGSAIVPRWTAKLAVSGVTFVPLMTVGGISLRKLPLAAAWAKAVRDPGRDQLLELLDANVDRYAEQA</sequence>
<dbReference type="Pfam" id="PF00126">
    <property type="entry name" value="HTH_1"/>
    <property type="match status" value="1"/>
</dbReference>
<organism evidence="9 10">
    <name type="scientific">Agrobacterium vitis</name>
    <name type="common">Rhizobium vitis</name>
    <dbReference type="NCBI Taxonomy" id="373"/>
    <lineage>
        <taxon>Bacteria</taxon>
        <taxon>Pseudomonadati</taxon>
        <taxon>Pseudomonadota</taxon>
        <taxon>Alphaproteobacteria</taxon>
        <taxon>Hyphomicrobiales</taxon>
        <taxon>Rhizobiaceae</taxon>
        <taxon>Rhizobium/Agrobacterium group</taxon>
        <taxon>Agrobacterium</taxon>
    </lineage>
</organism>
<evidence type="ECO:0000256" key="3">
    <source>
        <dbReference type="ARBA" id="ARBA00023125"/>
    </source>
</evidence>
<dbReference type="InterPro" id="IPR005119">
    <property type="entry name" value="LysR_subst-bd"/>
</dbReference>
<protein>
    <recommendedName>
        <fullName evidence="6">HTH-type transcriptional regulator TtuA</fullName>
    </recommendedName>
    <alternativeName>
        <fullName evidence="7">Tartrate utilization transcriptional regulator</fullName>
    </alternativeName>
</protein>
<dbReference type="CDD" id="cd08414">
    <property type="entry name" value="PBP2_LTTR_aromatics_like"/>
    <property type="match status" value="1"/>
</dbReference>
<dbReference type="Pfam" id="PF03466">
    <property type="entry name" value="LysR_substrate"/>
    <property type="match status" value="1"/>
</dbReference>
<dbReference type="SUPFAM" id="SSF53850">
    <property type="entry name" value="Periplasmic binding protein-like II"/>
    <property type="match status" value="1"/>
</dbReference>
<comment type="similarity">
    <text evidence="1">Belongs to the LysR transcriptional regulatory family.</text>
</comment>
<dbReference type="EMBL" id="WPHU01000024">
    <property type="protein sequence ID" value="MVA59547.1"/>
    <property type="molecule type" value="Genomic_DNA"/>
</dbReference>
<reference evidence="9 10" key="1">
    <citation type="submission" date="2019-12" db="EMBL/GenBank/DDBJ databases">
        <title>Whole-genome sequencing of Allorhizobium vitis.</title>
        <authorList>
            <person name="Gan H.M."/>
            <person name="Szegedi E."/>
            <person name="Burr T."/>
            <person name="Savka M.A."/>
        </authorList>
    </citation>
    <scope>NUCLEOTIDE SEQUENCE [LARGE SCALE GENOMIC DNA]</scope>
    <source>
        <strain evidence="9 10">CG415</strain>
    </source>
</reference>
<evidence type="ECO:0000259" key="8">
    <source>
        <dbReference type="PROSITE" id="PS50931"/>
    </source>
</evidence>
<dbReference type="Gene3D" id="1.10.10.10">
    <property type="entry name" value="Winged helix-like DNA-binding domain superfamily/Winged helix DNA-binding domain"/>
    <property type="match status" value="1"/>
</dbReference>
<dbReference type="PANTHER" id="PTHR30346:SF0">
    <property type="entry name" value="HCA OPERON TRANSCRIPTIONAL ACTIVATOR HCAR"/>
    <property type="match status" value="1"/>
</dbReference>